<dbReference type="SUPFAM" id="SSF53178">
    <property type="entry name" value="Peptidyl-tRNA hydrolase-like"/>
    <property type="match status" value="1"/>
</dbReference>
<dbReference type="GO" id="GO:0072344">
    <property type="term" value="P:rescue of stalled ribosome"/>
    <property type="evidence" value="ECO:0007669"/>
    <property type="project" value="UniProtKB-UniRule"/>
</dbReference>
<evidence type="ECO:0000256" key="7">
    <source>
        <dbReference type="HAMAP-Rule" id="MF_00083"/>
    </source>
</evidence>
<comment type="subunit">
    <text evidence="7">Monomer.</text>
</comment>
<feature type="binding site" evidence="7">
    <location>
        <position position="65"/>
    </location>
    <ligand>
        <name>tRNA</name>
        <dbReference type="ChEBI" id="CHEBI:17843"/>
    </ligand>
</feature>
<dbReference type="NCBIfam" id="TIGR00447">
    <property type="entry name" value="pth"/>
    <property type="match status" value="1"/>
</dbReference>
<evidence type="ECO:0000256" key="9">
    <source>
        <dbReference type="RuleBase" id="RU004320"/>
    </source>
</evidence>
<dbReference type="PROSITE" id="PS01196">
    <property type="entry name" value="PEPT_TRNA_HYDROL_2"/>
    <property type="match status" value="1"/>
</dbReference>
<evidence type="ECO:0000313" key="12">
    <source>
        <dbReference type="Proteomes" id="UP000541109"/>
    </source>
</evidence>
<dbReference type="RefSeq" id="WP_182161498.1">
    <property type="nucleotide sequence ID" value="NZ_JACFXV010000029.1"/>
</dbReference>
<evidence type="ECO:0000256" key="5">
    <source>
        <dbReference type="ARBA" id="ARBA00038063"/>
    </source>
</evidence>
<accession>A0A839A9L7</accession>
<comment type="subcellular location">
    <subcellularLocation>
        <location evidence="7">Cytoplasm</location>
    </subcellularLocation>
</comment>
<keyword evidence="7" id="KW-0963">Cytoplasm</keyword>
<dbReference type="FunFam" id="3.40.50.1470:FF:000001">
    <property type="entry name" value="Peptidyl-tRNA hydrolase"/>
    <property type="match status" value="1"/>
</dbReference>
<feature type="active site" description="Proton acceptor" evidence="7">
    <location>
        <position position="19"/>
    </location>
</feature>
<evidence type="ECO:0000256" key="4">
    <source>
        <dbReference type="ARBA" id="ARBA00022884"/>
    </source>
</evidence>
<reference evidence="11 12" key="1">
    <citation type="submission" date="2020-07" db="EMBL/GenBank/DDBJ databases">
        <title>Stappia sp., F7233, whole genome shotgun sequencing project.</title>
        <authorList>
            <person name="Jiang S."/>
            <person name="Liu Z.W."/>
            <person name="Du Z.J."/>
        </authorList>
    </citation>
    <scope>NUCLEOTIDE SEQUENCE [LARGE SCALE GENOMIC DNA]</scope>
    <source>
        <strain evidence="11 12">F7233</strain>
    </source>
</reference>
<dbReference type="GO" id="GO:0000049">
    <property type="term" value="F:tRNA binding"/>
    <property type="evidence" value="ECO:0007669"/>
    <property type="project" value="UniProtKB-UniRule"/>
</dbReference>
<evidence type="ECO:0000256" key="8">
    <source>
        <dbReference type="RuleBase" id="RU000673"/>
    </source>
</evidence>
<feature type="binding site" evidence="7">
    <location>
        <position position="67"/>
    </location>
    <ligand>
        <name>tRNA</name>
        <dbReference type="ChEBI" id="CHEBI:17843"/>
    </ligand>
</feature>
<sequence>MRLIVGLGNPGQKYERNRHNVGFMAADAIFRRHASFTPWRARFQSEVSEGILDGQKVLLIKPQTYMNESGRAVGEAARFFKIAPADICVIYDELDLPPGKLRMKQGGGHGGHNGIRSISAHVGPDFRRLRIGIGHPGSKDRVTHWVLGDFAKADNAWLEPMLDAIAAEAGLIASGQDAQFANRLHLALEPARPKAAKTPKPGPAKAAKDKPADQDTRPAGTGVEGPKPGGPFADALKKLFGSKGSD</sequence>
<evidence type="ECO:0000313" key="11">
    <source>
        <dbReference type="EMBL" id="MBA5775748.1"/>
    </source>
</evidence>
<keyword evidence="12" id="KW-1185">Reference proteome</keyword>
<feature type="compositionally biased region" description="Basic and acidic residues" evidence="10">
    <location>
        <begin position="206"/>
        <end position="216"/>
    </location>
</feature>
<organism evidence="11 12">
    <name type="scientific">Stappia albiluteola</name>
    <dbReference type="NCBI Taxonomy" id="2758565"/>
    <lineage>
        <taxon>Bacteria</taxon>
        <taxon>Pseudomonadati</taxon>
        <taxon>Pseudomonadota</taxon>
        <taxon>Alphaproteobacteria</taxon>
        <taxon>Hyphomicrobiales</taxon>
        <taxon>Stappiaceae</taxon>
        <taxon>Stappia</taxon>
    </lineage>
</organism>
<protein>
    <recommendedName>
        <fullName evidence="6 7">Peptidyl-tRNA hydrolase</fullName>
        <shortName evidence="7">Pth</shortName>
        <ecNumber evidence="1 7">3.1.1.29</ecNumber>
    </recommendedName>
</protein>
<dbReference type="GO" id="GO:0005737">
    <property type="term" value="C:cytoplasm"/>
    <property type="evidence" value="ECO:0007669"/>
    <property type="project" value="UniProtKB-SubCell"/>
</dbReference>
<evidence type="ECO:0000256" key="6">
    <source>
        <dbReference type="ARBA" id="ARBA00050038"/>
    </source>
</evidence>
<dbReference type="AlphaFoldDB" id="A0A839A9L7"/>
<keyword evidence="3 7" id="KW-0378">Hydrolase</keyword>
<dbReference type="Pfam" id="PF01195">
    <property type="entry name" value="Pept_tRNA_hydro"/>
    <property type="match status" value="1"/>
</dbReference>
<dbReference type="Proteomes" id="UP000541109">
    <property type="component" value="Unassembled WGS sequence"/>
</dbReference>
<dbReference type="InterPro" id="IPR001328">
    <property type="entry name" value="Pept_tRNA_hydro"/>
</dbReference>
<feature type="site" description="Stabilizes the basic form of H active site to accept a proton" evidence="7">
    <location>
        <position position="92"/>
    </location>
</feature>
<proteinExistence type="inferred from homology"/>
<dbReference type="PROSITE" id="PS01195">
    <property type="entry name" value="PEPT_TRNA_HYDROL_1"/>
    <property type="match status" value="1"/>
</dbReference>
<feature type="site" description="Discriminates between blocked and unblocked aminoacyl-tRNA" evidence="7">
    <location>
        <position position="9"/>
    </location>
</feature>
<comment type="similarity">
    <text evidence="5 7 9">Belongs to the PTH family.</text>
</comment>
<dbReference type="GO" id="GO:0006515">
    <property type="term" value="P:protein quality control for misfolded or incompletely synthesized proteins"/>
    <property type="evidence" value="ECO:0007669"/>
    <property type="project" value="UniProtKB-UniRule"/>
</dbReference>
<gene>
    <name evidence="7" type="primary">pth</name>
    <name evidence="11" type="ORF">H2509_01260</name>
</gene>
<name>A0A839A9L7_9HYPH</name>
<dbReference type="HAMAP" id="MF_00083">
    <property type="entry name" value="Pept_tRNA_hydro_bact"/>
    <property type="match status" value="1"/>
</dbReference>
<dbReference type="InterPro" id="IPR018171">
    <property type="entry name" value="Pept_tRNA_hydro_CS"/>
</dbReference>
<dbReference type="GO" id="GO:0004045">
    <property type="term" value="F:peptidyl-tRNA hydrolase activity"/>
    <property type="evidence" value="ECO:0007669"/>
    <property type="project" value="UniProtKB-UniRule"/>
</dbReference>
<feature type="region of interest" description="Disordered" evidence="10">
    <location>
        <begin position="190"/>
        <end position="246"/>
    </location>
</feature>
<comment type="function">
    <text evidence="7">Catalyzes the release of premature peptidyl moieties from peptidyl-tRNA molecules trapped in stalled 50S ribosomal subunits, and thus maintains levels of free tRNAs and 50S ribosomes.</text>
</comment>
<feature type="binding site" evidence="7">
    <location>
        <position position="113"/>
    </location>
    <ligand>
        <name>tRNA</name>
        <dbReference type="ChEBI" id="CHEBI:17843"/>
    </ligand>
</feature>
<keyword evidence="4 7" id="KW-0694">RNA-binding</keyword>
<dbReference type="CDD" id="cd00462">
    <property type="entry name" value="PTH"/>
    <property type="match status" value="1"/>
</dbReference>
<dbReference type="InterPro" id="IPR036416">
    <property type="entry name" value="Pept_tRNA_hydro_sf"/>
</dbReference>
<evidence type="ECO:0000256" key="2">
    <source>
        <dbReference type="ARBA" id="ARBA00022555"/>
    </source>
</evidence>
<feature type="compositionally biased region" description="Low complexity" evidence="10">
    <location>
        <begin position="196"/>
        <end position="205"/>
    </location>
</feature>
<keyword evidence="2 7" id="KW-0820">tRNA-binding</keyword>
<dbReference type="PANTHER" id="PTHR17224:SF1">
    <property type="entry name" value="PEPTIDYL-TRNA HYDROLASE"/>
    <property type="match status" value="1"/>
</dbReference>
<dbReference type="EMBL" id="JACFXV010000029">
    <property type="protein sequence ID" value="MBA5775748.1"/>
    <property type="molecule type" value="Genomic_DNA"/>
</dbReference>
<comment type="caution">
    <text evidence="11">The sequence shown here is derived from an EMBL/GenBank/DDBJ whole genome shotgun (WGS) entry which is preliminary data.</text>
</comment>
<evidence type="ECO:0000256" key="10">
    <source>
        <dbReference type="SAM" id="MobiDB-lite"/>
    </source>
</evidence>
<evidence type="ECO:0000256" key="3">
    <source>
        <dbReference type="ARBA" id="ARBA00022801"/>
    </source>
</evidence>
<feature type="binding site" evidence="7">
    <location>
        <position position="14"/>
    </location>
    <ligand>
        <name>tRNA</name>
        <dbReference type="ChEBI" id="CHEBI:17843"/>
    </ligand>
</feature>
<dbReference type="Gene3D" id="3.40.50.1470">
    <property type="entry name" value="Peptidyl-tRNA hydrolase"/>
    <property type="match status" value="1"/>
</dbReference>
<comment type="catalytic activity">
    <reaction evidence="7 8">
        <text>an N-acyl-L-alpha-aminoacyl-tRNA + H2O = an N-acyl-L-amino acid + a tRNA + H(+)</text>
        <dbReference type="Rhea" id="RHEA:54448"/>
        <dbReference type="Rhea" id="RHEA-COMP:10123"/>
        <dbReference type="Rhea" id="RHEA-COMP:13883"/>
        <dbReference type="ChEBI" id="CHEBI:15377"/>
        <dbReference type="ChEBI" id="CHEBI:15378"/>
        <dbReference type="ChEBI" id="CHEBI:59874"/>
        <dbReference type="ChEBI" id="CHEBI:78442"/>
        <dbReference type="ChEBI" id="CHEBI:138191"/>
        <dbReference type="EC" id="3.1.1.29"/>
    </reaction>
</comment>
<comment type="function">
    <text evidence="7">Hydrolyzes ribosome-free peptidyl-tRNAs (with 1 or more amino acids incorporated), which drop off the ribosome during protein synthesis, or as a result of ribosome stalling.</text>
</comment>
<evidence type="ECO:0000256" key="1">
    <source>
        <dbReference type="ARBA" id="ARBA00013260"/>
    </source>
</evidence>
<dbReference type="PANTHER" id="PTHR17224">
    <property type="entry name" value="PEPTIDYL-TRNA HYDROLASE"/>
    <property type="match status" value="1"/>
</dbReference>
<dbReference type="EC" id="3.1.1.29" evidence="1 7"/>